<accession>A0ABS8D2A7</accession>
<comment type="caution">
    <text evidence="2">The sequence shown here is derived from an EMBL/GenBank/DDBJ whole genome shotgun (WGS) entry which is preliminary data.</text>
</comment>
<reference evidence="2" key="1">
    <citation type="submission" date="2021-10" db="EMBL/GenBank/DDBJ databases">
        <title>The complete genome sequence of Leeia sp. TBRC 13508.</title>
        <authorList>
            <person name="Charoenyingcharoen P."/>
            <person name="Yukphan P."/>
        </authorList>
    </citation>
    <scope>NUCLEOTIDE SEQUENCE</scope>
    <source>
        <strain evidence="2">TBRC 13508</strain>
    </source>
</reference>
<keyword evidence="1" id="KW-0812">Transmembrane</keyword>
<name>A0ABS8D2A7_9NEIS</name>
<organism evidence="2 3">
    <name type="scientific">Leeia speluncae</name>
    <dbReference type="NCBI Taxonomy" id="2884804"/>
    <lineage>
        <taxon>Bacteria</taxon>
        <taxon>Pseudomonadati</taxon>
        <taxon>Pseudomonadota</taxon>
        <taxon>Betaproteobacteria</taxon>
        <taxon>Neisseriales</taxon>
        <taxon>Leeiaceae</taxon>
        <taxon>Leeia</taxon>
    </lineage>
</organism>
<dbReference type="RefSeq" id="WP_227177953.1">
    <property type="nucleotide sequence ID" value="NZ_JAJBZT010000001.1"/>
</dbReference>
<keyword evidence="3" id="KW-1185">Reference proteome</keyword>
<evidence type="ECO:0000313" key="3">
    <source>
        <dbReference type="Proteomes" id="UP001165395"/>
    </source>
</evidence>
<gene>
    <name evidence="2" type="ORF">LIN78_02025</name>
</gene>
<dbReference type="EMBL" id="JAJBZT010000001">
    <property type="protein sequence ID" value="MCB6182333.1"/>
    <property type="molecule type" value="Genomic_DNA"/>
</dbReference>
<dbReference type="Proteomes" id="UP001165395">
    <property type="component" value="Unassembled WGS sequence"/>
</dbReference>
<proteinExistence type="predicted"/>
<protein>
    <submittedName>
        <fullName evidence="2">Uncharacterized protein</fullName>
    </submittedName>
</protein>
<keyword evidence="1" id="KW-1133">Transmembrane helix</keyword>
<feature type="transmembrane region" description="Helical" evidence="1">
    <location>
        <begin position="7"/>
        <end position="23"/>
    </location>
</feature>
<evidence type="ECO:0000256" key="1">
    <source>
        <dbReference type="SAM" id="Phobius"/>
    </source>
</evidence>
<sequence length="153" mass="17345">MNIKQRLPIIGGITVGVLVFFYMNSMLSISREPETVEQAQEAISGTWTYTDPININDSNQFPEQWVKYVIDPNGSMQVFYASPSDSSWGHPQTCPYKVTTGKYSDTGERWFGIRSVCDSVISVLYKKGNLVLHHLSYEMVGKMEKGDKFPFSK</sequence>
<evidence type="ECO:0000313" key="2">
    <source>
        <dbReference type="EMBL" id="MCB6182333.1"/>
    </source>
</evidence>
<keyword evidence="1" id="KW-0472">Membrane</keyword>